<evidence type="ECO:0000259" key="11">
    <source>
        <dbReference type="Pfam" id="PF05093"/>
    </source>
</evidence>
<keyword evidence="4 9" id="KW-0963">Cytoplasm</keyword>
<evidence type="ECO:0000256" key="6">
    <source>
        <dbReference type="ARBA" id="ARBA00023004"/>
    </source>
</evidence>
<comment type="subcellular location">
    <subcellularLocation>
        <location evidence="9">Cytoplasm</location>
    </subcellularLocation>
    <subcellularLocation>
        <location evidence="9">Mitochondrion intermembrane space</location>
    </subcellularLocation>
</comment>
<evidence type="ECO:0000256" key="9">
    <source>
        <dbReference type="HAMAP-Rule" id="MF_03115"/>
    </source>
</evidence>
<evidence type="ECO:0000256" key="1">
    <source>
        <dbReference type="ARBA" id="ARBA00001966"/>
    </source>
</evidence>
<keyword evidence="8 9" id="KW-0496">Mitochondrion</keyword>
<dbReference type="EMBL" id="JAVFKY010000002">
    <property type="protein sequence ID" value="KAK5580745.1"/>
    <property type="molecule type" value="Genomic_DNA"/>
</dbReference>
<comment type="domain">
    <text evidence="9">The C-terminal domain binds 2 Fe-S clusters but is otherwise mostly in an intrinsically disordered conformation.</text>
</comment>
<feature type="region of interest" description="Disordered" evidence="10">
    <location>
        <begin position="124"/>
        <end position="146"/>
    </location>
</feature>
<comment type="subunit">
    <text evidence="9">Monomer.</text>
</comment>
<feature type="binding site" evidence="9">
    <location>
        <position position="188"/>
    </location>
    <ligand>
        <name>[2Fe-2S] cluster</name>
        <dbReference type="ChEBI" id="CHEBI:190135"/>
    </ligand>
</feature>
<feature type="binding site" evidence="9">
    <location>
        <position position="174"/>
    </location>
    <ligand>
        <name>[2Fe-2S] cluster</name>
        <dbReference type="ChEBI" id="CHEBI:190135"/>
    </ligand>
</feature>
<feature type="binding site" evidence="9">
    <location>
        <position position="216"/>
    </location>
    <ligand>
        <name>[4Fe-4S] cluster</name>
        <dbReference type="ChEBI" id="CHEBI:49883"/>
    </ligand>
</feature>
<feature type="binding site" evidence="9">
    <location>
        <position position="186"/>
    </location>
    <ligand>
        <name>[2Fe-2S] cluster</name>
        <dbReference type="ChEBI" id="CHEBI:190135"/>
    </ligand>
</feature>
<feature type="compositionally biased region" description="Polar residues" evidence="10">
    <location>
        <begin position="124"/>
        <end position="143"/>
    </location>
</feature>
<dbReference type="GO" id="GO:0005758">
    <property type="term" value="C:mitochondrial intermembrane space"/>
    <property type="evidence" value="ECO:0007669"/>
    <property type="project" value="UniProtKB-SubCell"/>
</dbReference>
<keyword evidence="13" id="KW-1185">Reference proteome</keyword>
<protein>
    <recommendedName>
        <fullName evidence="9">Anamorsin homolog</fullName>
    </recommendedName>
    <alternativeName>
        <fullName evidence="9">Fe-S cluster assembly protein DRE2 homolog</fullName>
    </alternativeName>
</protein>
<comment type="domain">
    <text evidence="9">The twin Cx2C motifs are involved in the recognition by the mitochondrial MIA40-ERV1 disulfide relay system. The formation of 2 disulfide bonds in the Cx2C motifs through dithiol/disulfide exchange reactions effectively traps the protein in the mitochondrial intermembrane space.</text>
</comment>
<comment type="caution">
    <text evidence="9">Lacks conserved residue(s) required for the propagation of feature annotation.</text>
</comment>
<keyword evidence="9" id="KW-0001">2Fe-2S</keyword>
<feature type="binding site" evidence="9">
    <location>
        <position position="227"/>
    </location>
    <ligand>
        <name>[4Fe-4S] cluster</name>
        <dbReference type="ChEBI" id="CHEBI:49883"/>
    </ligand>
</feature>
<evidence type="ECO:0000256" key="8">
    <source>
        <dbReference type="ARBA" id="ARBA00023128"/>
    </source>
</evidence>
<evidence type="ECO:0000313" key="13">
    <source>
        <dbReference type="Proteomes" id="UP001344447"/>
    </source>
</evidence>
<evidence type="ECO:0000256" key="7">
    <source>
        <dbReference type="ARBA" id="ARBA00023014"/>
    </source>
</evidence>
<proteinExistence type="inferred from homology"/>
<feature type="binding site" evidence="9">
    <location>
        <position position="183"/>
    </location>
    <ligand>
        <name>[2Fe-2S] cluster</name>
        <dbReference type="ChEBI" id="CHEBI:190135"/>
    </ligand>
</feature>
<dbReference type="InterPro" id="IPR007785">
    <property type="entry name" value="Anamorsin"/>
</dbReference>
<evidence type="ECO:0000313" key="12">
    <source>
        <dbReference type="EMBL" id="KAK5580745.1"/>
    </source>
</evidence>
<comment type="caution">
    <text evidence="12">The sequence shown here is derived from an EMBL/GenBank/DDBJ whole genome shotgun (WGS) entry which is preliminary data.</text>
</comment>
<dbReference type="HAMAP" id="MF_03115">
    <property type="entry name" value="Anamorsin"/>
    <property type="match status" value="1"/>
</dbReference>
<evidence type="ECO:0000256" key="2">
    <source>
        <dbReference type="ARBA" id="ARBA00008169"/>
    </source>
</evidence>
<dbReference type="Pfam" id="PF05093">
    <property type="entry name" value="CIAPIN1"/>
    <property type="match status" value="1"/>
</dbReference>
<dbReference type="Proteomes" id="UP001344447">
    <property type="component" value="Unassembled WGS sequence"/>
</dbReference>
<keyword evidence="7 9" id="KW-0411">Iron-sulfur</keyword>
<feature type="domain" description="Anamorsin C-terminal" evidence="11">
    <location>
        <begin position="172"/>
        <end position="246"/>
    </location>
</feature>
<dbReference type="PANTHER" id="PTHR13273:SF14">
    <property type="entry name" value="ANAMORSIN"/>
    <property type="match status" value="1"/>
</dbReference>
<comment type="function">
    <text evidence="9">Component of the cytosolic iron-sulfur (Fe-S) protein assembly (CIA) machinery. Required for the maturation of extramitochondrial Fe-S proteins. Part of an electron transfer chain functioning in an early step of cytosolic Fe-S biogenesis, facilitating the de novo assembly of a [4Fe-4S] cluster on the cytosolic Fe-S scaffold complex. Electrons are transferred from NADPH via a FAD- and FMN-containing diflavin oxidoreductase. Together with the diflavin oxidoreductase, also required for the assembly of the diferric tyrosyl radical cofactor of ribonucleotide reductase (RNR), probably by providing electrons for reduction during radical cofactor maturation in the catalytic small subunit.</text>
</comment>
<feature type="binding site" evidence="9">
    <location>
        <position position="219"/>
    </location>
    <ligand>
        <name>[4Fe-4S] cluster</name>
        <dbReference type="ChEBI" id="CHEBI:49883"/>
    </ligand>
</feature>
<dbReference type="PANTHER" id="PTHR13273">
    <property type="entry name" value="ANAMORSIN"/>
    <property type="match status" value="1"/>
</dbReference>
<comment type="similarity">
    <text evidence="2 9">Belongs to the anamorsin family.</text>
</comment>
<comment type="cofactor">
    <cofactor evidence="9">
        <name>[2Fe-2S] cluster</name>
        <dbReference type="ChEBI" id="CHEBI:190135"/>
    </cofactor>
</comment>
<dbReference type="GO" id="GO:0051539">
    <property type="term" value="F:4 iron, 4 sulfur cluster binding"/>
    <property type="evidence" value="ECO:0007669"/>
    <property type="project" value="UniProtKB-KW"/>
</dbReference>
<name>A0AAN7Z1F3_9MYCE</name>
<comment type="domain">
    <text evidence="9">The N-terminal domain has structural similarity with S-adenosyl-L-methionine-dependent methyltransferases, but does not bind S-adenosyl-L-methionine. It is required for correct assembly of the 2 Fe-S clusters.</text>
</comment>
<evidence type="ECO:0000256" key="4">
    <source>
        <dbReference type="ARBA" id="ARBA00022490"/>
    </source>
</evidence>
<dbReference type="GO" id="GO:0009055">
    <property type="term" value="F:electron transfer activity"/>
    <property type="evidence" value="ECO:0007669"/>
    <property type="project" value="UniProtKB-UniRule"/>
</dbReference>
<evidence type="ECO:0000256" key="3">
    <source>
        <dbReference type="ARBA" id="ARBA00022485"/>
    </source>
</evidence>
<accession>A0AAN7Z1F3</accession>
<evidence type="ECO:0000256" key="5">
    <source>
        <dbReference type="ARBA" id="ARBA00022723"/>
    </source>
</evidence>
<dbReference type="GO" id="GO:0046872">
    <property type="term" value="F:metal ion binding"/>
    <property type="evidence" value="ECO:0007669"/>
    <property type="project" value="UniProtKB-KW"/>
</dbReference>
<keyword evidence="5 9" id="KW-0479">Metal-binding</keyword>
<keyword evidence="6 9" id="KW-0408">Iron</keyword>
<feature type="short sequence motif" description="Cx2C motif 1" evidence="9">
    <location>
        <begin position="216"/>
        <end position="219"/>
    </location>
</feature>
<dbReference type="GO" id="GO:0051537">
    <property type="term" value="F:2 iron, 2 sulfur cluster binding"/>
    <property type="evidence" value="ECO:0007669"/>
    <property type="project" value="UniProtKB-UniRule"/>
</dbReference>
<sequence length="255" mass="27849">MSSLSLELNKEQEVLIISDIENSESIINEVREASKTVTTSLTKEETQTTFDHVIIISNKPFNSALISVYSNLLKKGGKLSIYQTNDNETLVNSGMDFLIGGLVDFKATNNSTYKTIVHADKPSWDTNESSTINIPESSTSNPWASIEGGDRINENDLVSENDKTSKPATTLDDCEVGKTKKACKNCTCGRAEEEEKESKPKLTKEMIENPGVGSSCGNCSLGDAFRCGGCPYRGLPTFKVGEKIQLPDDFLVDDI</sequence>
<gene>
    <name evidence="12" type="ORF">RB653_000769</name>
</gene>
<dbReference type="GO" id="GO:0016226">
    <property type="term" value="P:iron-sulfur cluster assembly"/>
    <property type="evidence" value="ECO:0007669"/>
    <property type="project" value="UniProtKB-UniRule"/>
</dbReference>
<organism evidence="12 13">
    <name type="scientific">Dictyostelium firmibasis</name>
    <dbReference type="NCBI Taxonomy" id="79012"/>
    <lineage>
        <taxon>Eukaryota</taxon>
        <taxon>Amoebozoa</taxon>
        <taxon>Evosea</taxon>
        <taxon>Eumycetozoa</taxon>
        <taxon>Dictyostelia</taxon>
        <taxon>Dictyosteliales</taxon>
        <taxon>Dictyosteliaceae</taxon>
        <taxon>Dictyostelium</taxon>
    </lineage>
</organism>
<comment type="cofactor">
    <cofactor evidence="1 9">
        <name>[4Fe-4S] cluster</name>
        <dbReference type="ChEBI" id="CHEBI:49883"/>
    </cofactor>
</comment>
<feature type="short sequence motif" description="Cx2C motif 2" evidence="9">
    <location>
        <begin position="227"/>
        <end position="230"/>
    </location>
</feature>
<feature type="binding site" evidence="9">
    <location>
        <position position="230"/>
    </location>
    <ligand>
        <name>[4Fe-4S] cluster</name>
        <dbReference type="ChEBI" id="CHEBI:49883"/>
    </ligand>
</feature>
<evidence type="ECO:0000256" key="10">
    <source>
        <dbReference type="SAM" id="MobiDB-lite"/>
    </source>
</evidence>
<keyword evidence="3 9" id="KW-0004">4Fe-4S</keyword>
<dbReference type="InterPro" id="IPR046408">
    <property type="entry name" value="CIAPIN1"/>
</dbReference>
<dbReference type="AlphaFoldDB" id="A0AAN7Z1F3"/>
<reference evidence="12 13" key="1">
    <citation type="submission" date="2023-11" db="EMBL/GenBank/DDBJ databases">
        <title>Dfirmibasis_genome.</title>
        <authorList>
            <person name="Edelbroek B."/>
            <person name="Kjellin J."/>
            <person name="Jerlstrom-Hultqvist J."/>
            <person name="Soderbom F."/>
        </authorList>
    </citation>
    <scope>NUCLEOTIDE SEQUENCE [LARGE SCALE GENOMIC DNA]</scope>
    <source>
        <strain evidence="12 13">TNS-C-14</strain>
    </source>
</reference>
<feature type="region of interest" description="Fe-S binding site B" evidence="9">
    <location>
        <begin position="216"/>
        <end position="230"/>
    </location>
</feature>